<evidence type="ECO:0000313" key="4">
    <source>
        <dbReference type="Proteomes" id="UP000887575"/>
    </source>
</evidence>
<keyword evidence="1" id="KW-1015">Disulfide bond</keyword>
<dbReference type="Pfam" id="PF00059">
    <property type="entry name" value="Lectin_C"/>
    <property type="match status" value="2"/>
</dbReference>
<evidence type="ECO:0000256" key="1">
    <source>
        <dbReference type="ARBA" id="ARBA00023157"/>
    </source>
</evidence>
<feature type="signal peptide" evidence="2">
    <location>
        <begin position="1"/>
        <end position="19"/>
    </location>
</feature>
<dbReference type="PROSITE" id="PS00615">
    <property type="entry name" value="C_TYPE_LECTIN_1"/>
    <property type="match status" value="1"/>
</dbReference>
<protein>
    <submittedName>
        <fullName evidence="5">C-type lectin domain-containing protein</fullName>
    </submittedName>
</protein>
<dbReference type="PANTHER" id="PTHR22803">
    <property type="entry name" value="MANNOSE, PHOSPHOLIPASE, LECTIN RECEPTOR RELATED"/>
    <property type="match status" value="1"/>
</dbReference>
<evidence type="ECO:0000256" key="2">
    <source>
        <dbReference type="SAM" id="SignalP"/>
    </source>
</evidence>
<keyword evidence="4" id="KW-1185">Reference proteome</keyword>
<dbReference type="Gene3D" id="3.10.100.10">
    <property type="entry name" value="Mannose-Binding Protein A, subunit A"/>
    <property type="match status" value="2"/>
</dbReference>
<dbReference type="InterPro" id="IPR018378">
    <property type="entry name" value="C-type_lectin_CS"/>
</dbReference>
<dbReference type="InterPro" id="IPR001304">
    <property type="entry name" value="C-type_lectin-like"/>
</dbReference>
<dbReference type="InterPro" id="IPR016186">
    <property type="entry name" value="C-type_lectin-like/link_sf"/>
</dbReference>
<feature type="domain" description="C-type lectin" evidence="3">
    <location>
        <begin position="34"/>
        <end position="141"/>
    </location>
</feature>
<evidence type="ECO:0000313" key="5">
    <source>
        <dbReference type="WBParaSite" id="MBELARI_LOCUS10381"/>
    </source>
</evidence>
<dbReference type="AlphaFoldDB" id="A0AAF3J1I4"/>
<dbReference type="InterPro" id="IPR016187">
    <property type="entry name" value="CTDL_fold"/>
</dbReference>
<evidence type="ECO:0000259" key="3">
    <source>
        <dbReference type="PROSITE" id="PS50041"/>
    </source>
</evidence>
<dbReference type="PROSITE" id="PS50041">
    <property type="entry name" value="C_TYPE_LECTIN_2"/>
    <property type="match status" value="2"/>
</dbReference>
<dbReference type="InterPro" id="IPR050111">
    <property type="entry name" value="C-type_lectin/snaclec_domain"/>
</dbReference>
<dbReference type="CDD" id="cd00037">
    <property type="entry name" value="CLECT"/>
    <property type="match status" value="2"/>
</dbReference>
<reference evidence="5" key="1">
    <citation type="submission" date="2024-02" db="UniProtKB">
        <authorList>
            <consortium name="WormBaseParasite"/>
        </authorList>
    </citation>
    <scope>IDENTIFICATION</scope>
</reference>
<accession>A0AAF3J1I4</accession>
<feature type="chain" id="PRO_5042284992" evidence="2">
    <location>
        <begin position="20"/>
        <end position="299"/>
    </location>
</feature>
<sequence length="299" mass="33109">MGFFVNFLYFHILLTISWGQCPSGSEYIQPLEACLIFYNHANNYEAAEKICGIYGGNLTSIHSAFESNLAAVYMAKDFNSLQAYIGLKRINNQWQWIDGSTANYFKWGSDQPTVGDCAVLHSDWLIWLSVDCNTPFPFICKLADVVERCAAGWSFYERTNQCYHIGHNKSFEDAETYCGSFGGHLASVHDSVENEFIFQLAYKATCVREVDVWVAGTTLLGGRYNKAADAVVWSDGSASNYRHEVCMNAGDGGPVLLSAYPATCGGVCADGTWSISGYPIKTVYPSFVCKAPAYSDEFH</sequence>
<keyword evidence="2" id="KW-0732">Signal</keyword>
<proteinExistence type="predicted"/>
<dbReference type="Proteomes" id="UP000887575">
    <property type="component" value="Unassembled WGS sequence"/>
</dbReference>
<organism evidence="4 5">
    <name type="scientific">Mesorhabditis belari</name>
    <dbReference type="NCBI Taxonomy" id="2138241"/>
    <lineage>
        <taxon>Eukaryota</taxon>
        <taxon>Metazoa</taxon>
        <taxon>Ecdysozoa</taxon>
        <taxon>Nematoda</taxon>
        <taxon>Chromadorea</taxon>
        <taxon>Rhabditida</taxon>
        <taxon>Rhabditina</taxon>
        <taxon>Rhabditomorpha</taxon>
        <taxon>Rhabditoidea</taxon>
        <taxon>Rhabditidae</taxon>
        <taxon>Mesorhabditinae</taxon>
        <taxon>Mesorhabditis</taxon>
    </lineage>
</organism>
<dbReference type="SUPFAM" id="SSF56436">
    <property type="entry name" value="C-type lectin-like"/>
    <property type="match status" value="2"/>
</dbReference>
<dbReference type="SMART" id="SM00034">
    <property type="entry name" value="CLECT"/>
    <property type="match status" value="2"/>
</dbReference>
<feature type="domain" description="C-type lectin" evidence="3">
    <location>
        <begin position="158"/>
        <end position="274"/>
    </location>
</feature>
<name>A0AAF3J1I4_9BILA</name>
<dbReference type="WBParaSite" id="MBELARI_LOCUS10381">
    <property type="protein sequence ID" value="MBELARI_LOCUS10381"/>
    <property type="gene ID" value="MBELARI_LOCUS10381"/>
</dbReference>